<feature type="compositionally biased region" description="Low complexity" evidence="1">
    <location>
        <begin position="433"/>
        <end position="443"/>
    </location>
</feature>
<feature type="region of interest" description="Disordered" evidence="1">
    <location>
        <begin position="492"/>
        <end position="512"/>
    </location>
</feature>
<reference evidence="2" key="1">
    <citation type="submission" date="2021-01" db="EMBL/GenBank/DDBJ databases">
        <authorList>
            <person name="Eckstrom K.M.E."/>
        </authorList>
    </citation>
    <scope>NUCLEOTIDE SEQUENCE</scope>
    <source>
        <strain evidence="2">UVCC 0001</strain>
    </source>
</reference>
<dbReference type="Proteomes" id="UP001255856">
    <property type="component" value="Unassembled WGS sequence"/>
</dbReference>
<feature type="compositionally biased region" description="Pro residues" evidence="1">
    <location>
        <begin position="258"/>
        <end position="269"/>
    </location>
</feature>
<evidence type="ECO:0000313" key="2">
    <source>
        <dbReference type="EMBL" id="KAK2077224.1"/>
    </source>
</evidence>
<feature type="compositionally biased region" description="Low complexity" evidence="1">
    <location>
        <begin position="92"/>
        <end position="118"/>
    </location>
</feature>
<feature type="compositionally biased region" description="Low complexity" evidence="1">
    <location>
        <begin position="549"/>
        <end position="563"/>
    </location>
</feature>
<feature type="region of interest" description="Disordered" evidence="1">
    <location>
        <begin position="191"/>
        <end position="368"/>
    </location>
</feature>
<feature type="compositionally biased region" description="Basic and acidic residues" evidence="1">
    <location>
        <begin position="20"/>
        <end position="36"/>
    </location>
</feature>
<organism evidence="2 3">
    <name type="scientific">Prototheca wickerhamii</name>
    <dbReference type="NCBI Taxonomy" id="3111"/>
    <lineage>
        <taxon>Eukaryota</taxon>
        <taxon>Viridiplantae</taxon>
        <taxon>Chlorophyta</taxon>
        <taxon>core chlorophytes</taxon>
        <taxon>Trebouxiophyceae</taxon>
        <taxon>Chlorellales</taxon>
        <taxon>Chlorellaceae</taxon>
        <taxon>Prototheca</taxon>
    </lineage>
</organism>
<accession>A0AAD9IF42</accession>
<feature type="region of interest" description="Disordered" evidence="1">
    <location>
        <begin position="528"/>
        <end position="603"/>
    </location>
</feature>
<feature type="compositionally biased region" description="Low complexity" evidence="1">
    <location>
        <begin position="313"/>
        <end position="323"/>
    </location>
</feature>
<sequence>MRDSHEGRRGPSLLVPRHVMAREPQDPRLKPPDAREGPSLAPGQTKAARPAGQVPEAAKGRDRPRPLPGNGSIPFRQGKPDGQDRGVQAWVPSSARYSPLASPALPLSAPPYEASPLAIPETQQPPGPAGWTQGSEEGVLWTPPPGALGPGDTPAVPATAPSQRPPGAGGLTQVGESGDPVIRALVVLEEGSGPGFGRSPSRGPIEEVDLTQEQTVEQGADFLPLEPEESLQPTEILVDDVPVEDEEEVVGPRAAPASPSPTPEVPEPPDTLTATTILSPPDDREPPATQPSQGSGPGGAEALQSAPAEERVLSGNLVSSSGLARPAPVSRTQLAPPGSQENDITRTIKAAPPAWYGRRSSSLASSGKPAWVAEMLAKAEASDGSGVKTRVATLLASARPPAAREEVPRRRSRPGPRSRSRRRPRLRARRGRAAWPAGARRSGWPARARAAAHGPVPGAKMAGAGAAALGGSLRLSDMGSLWGGALLDDFARRSDPSAAPAPERDAGGAGTVREVRGVLVKLLSREAPGRGNAAGPSAAVVTKGAPADSTKPGAKAASKAATAGKRRPSDAGSVDSRKRLRADGSGSKAAGRADGSGSGARPALVLRAPDAGTLVKASAKGKGPVLVEDAALKRVLSDRIELPLKHRRLDDGEAGPSTSRTVSNGAKDPASLAKAVSAPLFNLKRLCAPNHSLSGSSARLPKVARQMKGWALEKRYFEEHYREQVDRIRAARAGA</sequence>
<feature type="region of interest" description="Disordered" evidence="1">
    <location>
        <begin position="395"/>
        <end position="457"/>
    </location>
</feature>
<gene>
    <name evidence="2" type="ORF">QBZ16_004858</name>
</gene>
<feature type="compositionally biased region" description="Acidic residues" evidence="1">
    <location>
        <begin position="237"/>
        <end position="249"/>
    </location>
</feature>
<name>A0AAD9IF42_PROWI</name>
<comment type="caution">
    <text evidence="2">The sequence shown here is derived from an EMBL/GenBank/DDBJ whole genome shotgun (WGS) entry which is preliminary data.</text>
</comment>
<evidence type="ECO:0000256" key="1">
    <source>
        <dbReference type="SAM" id="MobiDB-lite"/>
    </source>
</evidence>
<proteinExistence type="predicted"/>
<evidence type="ECO:0000313" key="3">
    <source>
        <dbReference type="Proteomes" id="UP001255856"/>
    </source>
</evidence>
<dbReference type="EMBL" id="JASFZW010000007">
    <property type="protein sequence ID" value="KAK2077224.1"/>
    <property type="molecule type" value="Genomic_DNA"/>
</dbReference>
<dbReference type="AlphaFoldDB" id="A0AAD9IF42"/>
<feature type="compositionally biased region" description="Basic residues" evidence="1">
    <location>
        <begin position="410"/>
        <end position="432"/>
    </location>
</feature>
<feature type="compositionally biased region" description="Low complexity" evidence="1">
    <location>
        <begin position="583"/>
        <end position="603"/>
    </location>
</feature>
<protein>
    <submittedName>
        <fullName evidence="2">Uncharacterized protein</fullName>
    </submittedName>
</protein>
<feature type="region of interest" description="Disordered" evidence="1">
    <location>
        <begin position="1"/>
        <end position="177"/>
    </location>
</feature>
<keyword evidence="3" id="KW-1185">Reference proteome</keyword>